<proteinExistence type="inferred from homology"/>
<evidence type="ECO:0000256" key="11">
    <source>
        <dbReference type="ARBA" id="ARBA00022741"/>
    </source>
</evidence>
<evidence type="ECO:0000256" key="6">
    <source>
        <dbReference type="ARBA" id="ARBA00022614"/>
    </source>
</evidence>
<feature type="non-terminal residue" evidence="22">
    <location>
        <position position="1"/>
    </location>
</feature>
<keyword evidence="15 20" id="KW-0472">Membrane</keyword>
<comment type="caution">
    <text evidence="22">The sequence shown here is derived from an EMBL/GenBank/DDBJ whole genome shotgun (WGS) entry which is preliminary data.</text>
</comment>
<evidence type="ECO:0000256" key="2">
    <source>
        <dbReference type="ARBA" id="ARBA00004479"/>
    </source>
</evidence>
<dbReference type="Pfam" id="PF07714">
    <property type="entry name" value="PK_Tyr_Ser-Thr"/>
    <property type="match status" value="1"/>
</dbReference>
<dbReference type="GO" id="GO:0005524">
    <property type="term" value="F:ATP binding"/>
    <property type="evidence" value="ECO:0007669"/>
    <property type="project" value="UniProtKB-UniRule"/>
</dbReference>
<dbReference type="InterPro" id="IPR000719">
    <property type="entry name" value="Prot_kinase_dom"/>
</dbReference>
<dbReference type="Pfam" id="PF08263">
    <property type="entry name" value="LRRNT_2"/>
    <property type="match status" value="1"/>
</dbReference>
<dbReference type="InterPro" id="IPR032675">
    <property type="entry name" value="LRR_dom_sf"/>
</dbReference>
<feature type="region of interest" description="Disordered" evidence="19">
    <location>
        <begin position="663"/>
        <end position="693"/>
    </location>
</feature>
<dbReference type="Gene3D" id="1.10.510.10">
    <property type="entry name" value="Transferase(Phosphotransferase) domain 1"/>
    <property type="match status" value="2"/>
</dbReference>
<sequence>AGVSFGMILIITMIFFIMKKKSILFWKKSQTHQNVEAFLSNYGPLQVKRYSYLEVKKITNSFTEKLGQGGFGDVYKGKLDNGCDVAVKILNDLRDVDGEDFINEVATISRTSHINVVTLLGFFFEGSKRGLIYEFMPNGSLEKFIFNVTPIDSTKSQLGWDMLYQISLGIARGLEYLHRGCNTRILHFDIKPHNILLDHNFVPKITDFGLAKICTRTESLISSIMGPRGTAGYIAPEIFSRCFGGVSHKSDVYSYGMMILDMIGGKYNEDIQSENNSEIYFPHWIYKRLEVNHHDELGLEEIIDDEKDIVKVKKLITVSLWCIQIAPSDRPSMSEVIEMLEVMSFNSLQLPPKPFLSSPNSKMMRTILDLIGLFITCLSNHENVNTLKMCFTSWVKNGDHWTKSITKEASYLTIFPLHNITLTQLSLSFLSCRATMAERTPYFLFLVCSLISLLHGTYSNSDLEALMAFKASSDVSNNLSDWNSTSIDPCSFSGVSCINHRVSRLVLENLDLRNSFESLTALTQLRVMSLKRNRLSGPIPDLSNFTALKLLFLSHNDFSGHFPASATSLARLYRLDLSHNNLSGEIPTTINRLTHLLTLRLEENRFSGSISSLVLPNLQDLNITGNSFAGEIPKSFSTFPKSAFTQNPNLCGSPMENCKKALTNPTKPGSGGATASSVIPSGNQTVVSSSPSSLPIINSNPNNSANTHPNKTAKITPLALIAIILGDILVLIVISLFLYCYFWRNYSAKMRQGTTTTTKGSNQKLIDSEKIVYSSSPYPAQPGFERGQMVFFEGVKRFELEDLLRASAEMLGKGGFGTAYKAVLDDGNVVAVKRLKDAQIGGKREFEQHMEVLGRLRHSNVVCLRAYYFASEEKLLVYDYMPNGSLFWLLHGNRGPGRTPLDWTTRLKIAAGAARGLAFIHSSCKSLRLIHGNIKSTNILIDKSGNAQVSDFGLSLFGAPQPSKSNGYRAPESNDGRKLTQKSDVFSFGVLLLELLTGKCPSAVDGGGPGCGYGGVVDLPRWVQSVVREEWTAEVFDLELMRYKDIEEEMVGLLQVAMTCTTSNPDQRPRMSQVVKMIDEIRGAEVSPSHDVVDSVSESPSVSEGTCGASQ</sequence>
<keyword evidence="8 20" id="KW-0812">Transmembrane</keyword>
<evidence type="ECO:0000256" key="9">
    <source>
        <dbReference type="ARBA" id="ARBA00022729"/>
    </source>
</evidence>
<feature type="binding site" evidence="18">
    <location>
        <position position="88"/>
    </location>
    <ligand>
        <name>ATP</name>
        <dbReference type="ChEBI" id="CHEBI:30616"/>
    </ligand>
</feature>
<dbReference type="GO" id="GO:0004674">
    <property type="term" value="F:protein serine/threonine kinase activity"/>
    <property type="evidence" value="ECO:0007669"/>
    <property type="project" value="UniProtKB-KW"/>
</dbReference>
<feature type="compositionally biased region" description="Low complexity" evidence="19">
    <location>
        <begin position="1088"/>
        <end position="1104"/>
    </location>
</feature>
<feature type="compositionally biased region" description="Polar residues" evidence="19">
    <location>
        <begin position="663"/>
        <end position="687"/>
    </location>
</feature>
<comment type="subcellular location">
    <subcellularLocation>
        <location evidence="2">Membrane</location>
        <topology evidence="2">Single-pass type I membrane protein</topology>
    </subcellularLocation>
    <subcellularLocation>
        <location evidence="1">Secreted</location>
        <location evidence="1">Cell wall</location>
    </subcellularLocation>
</comment>
<dbReference type="InterPro" id="IPR017441">
    <property type="entry name" value="Protein_kinase_ATP_BS"/>
</dbReference>
<evidence type="ECO:0000256" key="4">
    <source>
        <dbReference type="ARBA" id="ARBA00022512"/>
    </source>
</evidence>
<dbReference type="InterPro" id="IPR008271">
    <property type="entry name" value="Ser/Thr_kinase_AS"/>
</dbReference>
<dbReference type="AlphaFoldDB" id="A0A7J6HL46"/>
<dbReference type="InterPro" id="IPR001245">
    <property type="entry name" value="Ser-Thr/Tyr_kinase_cat_dom"/>
</dbReference>
<evidence type="ECO:0000256" key="7">
    <source>
        <dbReference type="ARBA" id="ARBA00022679"/>
    </source>
</evidence>
<feature type="domain" description="Protein kinase" evidence="21">
    <location>
        <begin position="805"/>
        <end position="1093"/>
    </location>
</feature>
<evidence type="ECO:0000256" key="14">
    <source>
        <dbReference type="ARBA" id="ARBA00022989"/>
    </source>
</evidence>
<keyword evidence="4" id="KW-0964">Secreted</keyword>
<name>A0A7J6HL46_CANSA</name>
<evidence type="ECO:0000256" key="3">
    <source>
        <dbReference type="ARBA" id="ARBA00008684"/>
    </source>
</evidence>
<dbReference type="Gene3D" id="3.80.10.10">
    <property type="entry name" value="Ribonuclease Inhibitor"/>
    <property type="match status" value="2"/>
</dbReference>
<protein>
    <recommendedName>
        <fullName evidence="21">Protein kinase domain-containing protein</fullName>
    </recommendedName>
</protein>
<evidence type="ECO:0000256" key="20">
    <source>
        <dbReference type="SAM" id="Phobius"/>
    </source>
</evidence>
<organism evidence="22 23">
    <name type="scientific">Cannabis sativa</name>
    <name type="common">Hemp</name>
    <name type="synonym">Marijuana</name>
    <dbReference type="NCBI Taxonomy" id="3483"/>
    <lineage>
        <taxon>Eukaryota</taxon>
        <taxon>Viridiplantae</taxon>
        <taxon>Streptophyta</taxon>
        <taxon>Embryophyta</taxon>
        <taxon>Tracheophyta</taxon>
        <taxon>Spermatophyta</taxon>
        <taxon>Magnoliopsida</taxon>
        <taxon>eudicotyledons</taxon>
        <taxon>Gunneridae</taxon>
        <taxon>Pentapetalae</taxon>
        <taxon>rosids</taxon>
        <taxon>fabids</taxon>
        <taxon>Rosales</taxon>
        <taxon>Cannabaceae</taxon>
        <taxon>Cannabis</taxon>
    </lineage>
</organism>
<dbReference type="Pfam" id="PF00560">
    <property type="entry name" value="LRR_1"/>
    <property type="match status" value="2"/>
</dbReference>
<evidence type="ECO:0000256" key="18">
    <source>
        <dbReference type="PROSITE-ProRule" id="PRU10141"/>
    </source>
</evidence>
<dbReference type="PROSITE" id="PS50011">
    <property type="entry name" value="PROTEIN_KINASE_DOM"/>
    <property type="match status" value="2"/>
</dbReference>
<dbReference type="InterPro" id="IPR001611">
    <property type="entry name" value="Leu-rich_rpt"/>
</dbReference>
<evidence type="ECO:0000256" key="10">
    <source>
        <dbReference type="ARBA" id="ARBA00022737"/>
    </source>
</evidence>
<feature type="transmembrane region" description="Helical" evidence="20">
    <location>
        <begin position="718"/>
        <end position="742"/>
    </location>
</feature>
<evidence type="ECO:0000256" key="13">
    <source>
        <dbReference type="ARBA" id="ARBA00022840"/>
    </source>
</evidence>
<evidence type="ECO:0000256" key="12">
    <source>
        <dbReference type="ARBA" id="ARBA00022777"/>
    </source>
</evidence>
<feature type="region of interest" description="Disordered" evidence="19">
    <location>
        <begin position="1088"/>
        <end position="1111"/>
    </location>
</feature>
<feature type="domain" description="Protein kinase" evidence="21">
    <location>
        <begin position="60"/>
        <end position="356"/>
    </location>
</feature>
<dbReference type="FunFam" id="3.80.10.10:FF:000400">
    <property type="entry name" value="Nuclear pore complex protein NUP107"/>
    <property type="match status" value="1"/>
</dbReference>
<dbReference type="CDD" id="cd14066">
    <property type="entry name" value="STKc_IRAK"/>
    <property type="match status" value="1"/>
</dbReference>
<keyword evidence="12" id="KW-0418">Kinase</keyword>
<dbReference type="Proteomes" id="UP000583929">
    <property type="component" value="Unassembled WGS sequence"/>
</dbReference>
<keyword evidence="6" id="KW-0433">Leucine-rich repeat</keyword>
<keyword evidence="11 18" id="KW-0547">Nucleotide-binding</keyword>
<dbReference type="Gene3D" id="3.30.200.20">
    <property type="entry name" value="Phosphorylase Kinase, domain 1"/>
    <property type="match status" value="2"/>
</dbReference>
<dbReference type="PROSITE" id="PS00107">
    <property type="entry name" value="PROTEIN_KINASE_ATP"/>
    <property type="match status" value="2"/>
</dbReference>
<evidence type="ECO:0000256" key="1">
    <source>
        <dbReference type="ARBA" id="ARBA00004191"/>
    </source>
</evidence>
<accession>A0A7J6HL46</accession>
<keyword evidence="7" id="KW-0808">Transferase</keyword>
<evidence type="ECO:0000256" key="16">
    <source>
        <dbReference type="ARBA" id="ARBA00023180"/>
    </source>
</evidence>
<dbReference type="InterPro" id="IPR046959">
    <property type="entry name" value="PRK1-6/SRF4-like"/>
</dbReference>
<dbReference type="SUPFAM" id="SSF56112">
    <property type="entry name" value="Protein kinase-like (PK-like)"/>
    <property type="match status" value="2"/>
</dbReference>
<dbReference type="InterPro" id="IPR011009">
    <property type="entry name" value="Kinase-like_dom_sf"/>
</dbReference>
<dbReference type="PANTHER" id="PTHR48007:SF9">
    <property type="entry name" value="PROTEIN KINASE DOMAIN-CONTAINING PROTEIN"/>
    <property type="match status" value="1"/>
</dbReference>
<evidence type="ECO:0000313" key="22">
    <source>
        <dbReference type="EMBL" id="KAF4395369.1"/>
    </source>
</evidence>
<evidence type="ECO:0000256" key="15">
    <source>
        <dbReference type="ARBA" id="ARBA00023136"/>
    </source>
</evidence>
<keyword evidence="10" id="KW-0677">Repeat</keyword>
<dbReference type="EMBL" id="JAATIQ010000040">
    <property type="protein sequence ID" value="KAF4395369.1"/>
    <property type="molecule type" value="Genomic_DNA"/>
</dbReference>
<keyword evidence="13 18" id="KW-0067">ATP-binding</keyword>
<dbReference type="InterPro" id="IPR013210">
    <property type="entry name" value="LRR_N_plant-typ"/>
</dbReference>
<dbReference type="FunFam" id="3.30.200.20:FF:000307">
    <property type="entry name" value="pollen receptor-like kinase 1"/>
    <property type="match status" value="1"/>
</dbReference>
<gene>
    <name evidence="22" type="ORF">G4B88_010833</name>
</gene>
<keyword evidence="4" id="KW-0134">Cell wall</keyword>
<dbReference type="PROSITE" id="PS00108">
    <property type="entry name" value="PROTEIN_KINASE_ST"/>
    <property type="match status" value="1"/>
</dbReference>
<feature type="binding site" evidence="18">
    <location>
        <position position="833"/>
    </location>
    <ligand>
        <name>ATP</name>
        <dbReference type="ChEBI" id="CHEBI:30616"/>
    </ligand>
</feature>
<evidence type="ECO:0000313" key="23">
    <source>
        <dbReference type="Proteomes" id="UP000583929"/>
    </source>
</evidence>
<evidence type="ECO:0000256" key="8">
    <source>
        <dbReference type="ARBA" id="ARBA00022692"/>
    </source>
</evidence>
<comment type="similarity">
    <text evidence="3">Belongs to the protein kinase superfamily. Ser/Thr protein kinase family.</text>
</comment>
<dbReference type="FunFam" id="1.10.510.10:FF:000590">
    <property type="entry name" value="PR5-like receptor kinase"/>
    <property type="match status" value="1"/>
</dbReference>
<reference evidence="22 23" key="1">
    <citation type="journal article" date="2020" name="bioRxiv">
        <title>Sequence and annotation of 42 cannabis genomes reveals extensive copy number variation in cannabinoid synthesis and pathogen resistance genes.</title>
        <authorList>
            <person name="Mckernan K.J."/>
            <person name="Helbert Y."/>
            <person name="Kane L.T."/>
            <person name="Ebling H."/>
            <person name="Zhang L."/>
            <person name="Liu B."/>
            <person name="Eaton Z."/>
            <person name="Mclaughlin S."/>
            <person name="Kingan S."/>
            <person name="Baybayan P."/>
            <person name="Concepcion G."/>
            <person name="Jordan M."/>
            <person name="Riva A."/>
            <person name="Barbazuk W."/>
            <person name="Harkins T."/>
        </authorList>
    </citation>
    <scope>NUCLEOTIDE SEQUENCE [LARGE SCALE GENOMIC DNA]</scope>
    <source>
        <strain evidence="23">cv. Jamaican Lion 4</strain>
        <tissue evidence="22">Leaf</tissue>
    </source>
</reference>
<dbReference type="FunFam" id="1.10.510.10:FF:000095">
    <property type="entry name" value="protein STRUBBELIG-RECEPTOR FAMILY 8"/>
    <property type="match status" value="1"/>
</dbReference>
<keyword evidence="23" id="KW-1185">Reference proteome</keyword>
<dbReference type="SMART" id="SM00220">
    <property type="entry name" value="S_TKc"/>
    <property type="match status" value="2"/>
</dbReference>
<keyword evidence="16" id="KW-0325">Glycoprotein</keyword>
<keyword evidence="9" id="KW-0732">Signal</keyword>
<dbReference type="SUPFAM" id="SSF52058">
    <property type="entry name" value="L domain-like"/>
    <property type="match status" value="1"/>
</dbReference>
<keyword evidence="5" id="KW-0723">Serine/threonine-protein kinase</keyword>
<dbReference type="Pfam" id="PF00069">
    <property type="entry name" value="Pkinase"/>
    <property type="match status" value="1"/>
</dbReference>
<dbReference type="GO" id="GO:0016020">
    <property type="term" value="C:membrane"/>
    <property type="evidence" value="ECO:0007669"/>
    <property type="project" value="UniProtKB-SubCell"/>
</dbReference>
<dbReference type="PANTHER" id="PTHR48007">
    <property type="entry name" value="LEUCINE-RICH REPEAT RECEPTOR-LIKE PROTEIN KINASE PXC1"/>
    <property type="match status" value="1"/>
</dbReference>
<keyword evidence="14 20" id="KW-1133">Transmembrane helix</keyword>
<evidence type="ECO:0000256" key="5">
    <source>
        <dbReference type="ARBA" id="ARBA00022527"/>
    </source>
</evidence>
<evidence type="ECO:0000259" key="21">
    <source>
        <dbReference type="PROSITE" id="PS50011"/>
    </source>
</evidence>
<evidence type="ECO:0000256" key="19">
    <source>
        <dbReference type="SAM" id="MobiDB-lite"/>
    </source>
</evidence>
<evidence type="ECO:0000256" key="17">
    <source>
        <dbReference type="ARBA" id="ARBA00038043"/>
    </source>
</evidence>
<comment type="similarity">
    <text evidence="17">Belongs to the polygalacturonase-inhibiting protein family.</text>
</comment>